<dbReference type="InterPro" id="IPR040285">
    <property type="entry name" value="ProX/PRXD1"/>
</dbReference>
<dbReference type="Proteomes" id="UP001499951">
    <property type="component" value="Unassembled WGS sequence"/>
</dbReference>
<dbReference type="InterPro" id="IPR007214">
    <property type="entry name" value="YbaK/aa-tRNA-synth-assoc-dom"/>
</dbReference>
<feature type="domain" description="YbaK/aminoacyl-tRNA synthetase-associated" evidence="2">
    <location>
        <begin position="31"/>
        <end position="156"/>
    </location>
</feature>
<dbReference type="InterPro" id="IPR036754">
    <property type="entry name" value="YbaK/aa-tRNA-synt-asso_dom_sf"/>
</dbReference>
<evidence type="ECO:0000259" key="2">
    <source>
        <dbReference type="Pfam" id="PF04073"/>
    </source>
</evidence>
<evidence type="ECO:0000313" key="4">
    <source>
        <dbReference type="Proteomes" id="UP001499951"/>
    </source>
</evidence>
<dbReference type="PANTHER" id="PTHR31423:SF3">
    <property type="entry name" value="PROLYL-TRNA SYNTHETASE ASSOCIATED DOMAIN-CONTAINING PROTEIN 1-RELATED"/>
    <property type="match status" value="1"/>
</dbReference>
<dbReference type="EMBL" id="BAAADD010000012">
    <property type="protein sequence ID" value="GAA0586150.1"/>
    <property type="molecule type" value="Genomic_DNA"/>
</dbReference>
<dbReference type="Gene3D" id="3.90.960.10">
    <property type="entry name" value="YbaK/aminoacyl-tRNA synthetase-associated domain"/>
    <property type="match status" value="1"/>
</dbReference>
<proteinExistence type="inferred from homology"/>
<name>A0ABN1FAB1_9PROT</name>
<reference evidence="3 4" key="1">
    <citation type="journal article" date="2019" name="Int. J. Syst. Evol. Microbiol.">
        <title>The Global Catalogue of Microorganisms (GCM) 10K type strain sequencing project: providing services to taxonomists for standard genome sequencing and annotation.</title>
        <authorList>
            <consortium name="The Broad Institute Genomics Platform"/>
            <consortium name="The Broad Institute Genome Sequencing Center for Infectious Disease"/>
            <person name="Wu L."/>
            <person name="Ma J."/>
        </authorList>
    </citation>
    <scope>NUCLEOTIDE SEQUENCE [LARGE SCALE GENOMIC DNA]</scope>
    <source>
        <strain evidence="3 4">JCM 15089</strain>
    </source>
</reference>
<comment type="caution">
    <text evidence="3">The sequence shown here is derived from an EMBL/GenBank/DDBJ whole genome shotgun (WGS) entry which is preliminary data.</text>
</comment>
<dbReference type="SUPFAM" id="SSF55826">
    <property type="entry name" value="YbaK/ProRS associated domain"/>
    <property type="match status" value="1"/>
</dbReference>
<gene>
    <name evidence="3" type="ORF">GCM10008942_38970</name>
</gene>
<comment type="similarity">
    <text evidence="1">Belongs to the PRORSD1 family.</text>
</comment>
<accession>A0ABN1FAB1</accession>
<dbReference type="PANTHER" id="PTHR31423">
    <property type="entry name" value="YBAK DOMAIN-CONTAINING PROTEIN"/>
    <property type="match status" value="1"/>
</dbReference>
<protein>
    <submittedName>
        <fullName evidence="3">Prolyl-tRNA synthetase associated domain-containing protein</fullName>
    </submittedName>
</protein>
<dbReference type="RefSeq" id="WP_208393992.1">
    <property type="nucleotide sequence ID" value="NZ_BAAADD010000012.1"/>
</dbReference>
<organism evidence="3 4">
    <name type="scientific">Rhizomicrobium electricum</name>
    <dbReference type="NCBI Taxonomy" id="480070"/>
    <lineage>
        <taxon>Bacteria</taxon>
        <taxon>Pseudomonadati</taxon>
        <taxon>Pseudomonadota</taxon>
        <taxon>Alphaproteobacteria</taxon>
        <taxon>Micropepsales</taxon>
        <taxon>Micropepsaceae</taxon>
        <taxon>Rhizomicrobium</taxon>
    </lineage>
</organism>
<dbReference type="Pfam" id="PF04073">
    <property type="entry name" value="tRNA_edit"/>
    <property type="match status" value="1"/>
</dbReference>
<evidence type="ECO:0000256" key="1">
    <source>
        <dbReference type="ARBA" id="ARBA00010201"/>
    </source>
</evidence>
<evidence type="ECO:0000313" key="3">
    <source>
        <dbReference type="EMBL" id="GAA0586150.1"/>
    </source>
</evidence>
<dbReference type="CDD" id="cd04335">
    <property type="entry name" value="PrdX_deacylase"/>
    <property type="match status" value="1"/>
</dbReference>
<keyword evidence="4" id="KW-1185">Reference proteome</keyword>
<sequence length="174" mass="18916">MTSGLPVPEMREAAVYNLLGEIGITWSTIEHAPVFTVEESAGIYERLTGCHTKNLFLKDKKGGLWLAVVRSHLRVDLPALAKQLDAPRFSFGSAELLQATLGITPGSVTPFALMNDTAHRVTAVLDAAMLEETPLNFHPMRNDRTTSITPADLVRFVKATGHTPVIAQIPEKTG</sequence>